<comment type="similarity">
    <text evidence="5">Belongs to the AB hydrolase superfamily. Epoxide hydrolase family.</text>
</comment>
<dbReference type="Pfam" id="PF00561">
    <property type="entry name" value="Abhydrolase_1"/>
    <property type="match status" value="1"/>
</dbReference>
<gene>
    <name evidence="7" type="ORF">A0O28_0072290</name>
</gene>
<dbReference type="HAMAP" id="MF_01231">
    <property type="entry name" value="Haloalk_dehal_type2"/>
    <property type="match status" value="1"/>
</dbReference>
<dbReference type="PRINTS" id="PR00412">
    <property type="entry name" value="EPOXHYDRLASE"/>
</dbReference>
<evidence type="ECO:0000256" key="5">
    <source>
        <dbReference type="ARBA" id="ARBA00038334"/>
    </source>
</evidence>
<dbReference type="InterPro" id="IPR000639">
    <property type="entry name" value="Epox_hydrolase-like"/>
</dbReference>
<dbReference type="EC" id="3.8.1.5" evidence="3"/>
<dbReference type="Proteomes" id="UP000191004">
    <property type="component" value="Unassembled WGS sequence"/>
</dbReference>
<name>A0A1T3D1I7_9HYPO</name>
<evidence type="ECO:0000256" key="3">
    <source>
        <dbReference type="ARBA" id="ARBA00012065"/>
    </source>
</evidence>
<dbReference type="NCBIfam" id="NF002938">
    <property type="entry name" value="PRK03592.1"/>
    <property type="match status" value="1"/>
</dbReference>
<comment type="subunit">
    <text evidence="2">Monomer.</text>
</comment>
<dbReference type="EMBL" id="LVVK01000002">
    <property type="protein sequence ID" value="OPB47105.1"/>
    <property type="molecule type" value="Genomic_DNA"/>
</dbReference>
<dbReference type="PANTHER" id="PTHR43329">
    <property type="entry name" value="EPOXIDE HYDROLASE"/>
    <property type="match status" value="1"/>
</dbReference>
<dbReference type="InterPro" id="IPR000073">
    <property type="entry name" value="AB_hydrolase_1"/>
</dbReference>
<proteinExistence type="inferred from homology"/>
<accession>A0A1T3D1I7</accession>
<evidence type="ECO:0000313" key="7">
    <source>
        <dbReference type="EMBL" id="OPB47105.1"/>
    </source>
</evidence>
<dbReference type="OrthoDB" id="284184at2759"/>
<evidence type="ECO:0000259" key="6">
    <source>
        <dbReference type="Pfam" id="PF00561"/>
    </source>
</evidence>
<dbReference type="GO" id="GO:0018786">
    <property type="term" value="F:haloalkane dehalogenase activity"/>
    <property type="evidence" value="ECO:0007669"/>
    <property type="project" value="UniProtKB-EC"/>
</dbReference>
<dbReference type="SUPFAM" id="SSF53474">
    <property type="entry name" value="alpha/beta-Hydrolases"/>
    <property type="match status" value="1"/>
</dbReference>
<evidence type="ECO:0000256" key="4">
    <source>
        <dbReference type="ARBA" id="ARBA00022801"/>
    </source>
</evidence>
<comment type="similarity">
    <text evidence="1">Belongs to the haloalkane dehalogenase family. Type 2 subfamily.</text>
</comment>
<evidence type="ECO:0000256" key="1">
    <source>
        <dbReference type="ARBA" id="ARBA00007213"/>
    </source>
</evidence>
<protein>
    <recommendedName>
        <fullName evidence="3">haloalkane dehalogenase</fullName>
        <ecNumber evidence="3">3.8.1.5</ecNumber>
    </recommendedName>
</protein>
<sequence>MTEVPKAISGDFPFEKKKVQILGSQMAYVDVGTSDQNSAVTVFLHGVPTSSYLWRNIIPYAAAKGRCIAPDLIGFGDSDKVPGAYFFEDHQRYIDAFLDTVLPTQAINLVIHDWGSALGFNWARRNEHRLAGIAFMEFIHPIENWSDLPPVMVENWKKFRDPDTRVGRSLLIDQNVFIEHILPSGVVRPLTDEEMNAYCKPFLQPEWREPIYRLPNELPVEGQPENTWSYAKKYMEWLFASDKPKLLFWAKPGGLVWEAKAEELAQKLKNAKVVYLGEGIHYVQEDHPHTIGRELADWLPLSSD</sequence>
<organism evidence="7 8">
    <name type="scientific">Trichoderma guizhouense</name>
    <dbReference type="NCBI Taxonomy" id="1491466"/>
    <lineage>
        <taxon>Eukaryota</taxon>
        <taxon>Fungi</taxon>
        <taxon>Dikarya</taxon>
        <taxon>Ascomycota</taxon>
        <taxon>Pezizomycotina</taxon>
        <taxon>Sordariomycetes</taxon>
        <taxon>Hypocreomycetidae</taxon>
        <taxon>Hypocreales</taxon>
        <taxon>Hypocreaceae</taxon>
        <taxon>Trichoderma</taxon>
    </lineage>
</organism>
<dbReference type="InterPro" id="IPR023594">
    <property type="entry name" value="Haloalkane_dehalogenase_2"/>
</dbReference>
<feature type="domain" description="AB hydrolase-1" evidence="6">
    <location>
        <begin position="42"/>
        <end position="288"/>
    </location>
</feature>
<evidence type="ECO:0000256" key="2">
    <source>
        <dbReference type="ARBA" id="ARBA00011245"/>
    </source>
</evidence>
<keyword evidence="8" id="KW-1185">Reference proteome</keyword>
<dbReference type="InterPro" id="IPR029058">
    <property type="entry name" value="AB_hydrolase_fold"/>
</dbReference>
<dbReference type="Gene3D" id="3.40.50.1820">
    <property type="entry name" value="alpha/beta hydrolase"/>
    <property type="match status" value="1"/>
</dbReference>
<dbReference type="AlphaFoldDB" id="A0A1T3D1I7"/>
<comment type="caution">
    <text evidence="7">The sequence shown here is derived from an EMBL/GenBank/DDBJ whole genome shotgun (WGS) entry which is preliminary data.</text>
</comment>
<keyword evidence="4 7" id="KW-0378">Hydrolase</keyword>
<reference evidence="7 8" key="1">
    <citation type="submission" date="2016-04" db="EMBL/GenBank/DDBJ databases">
        <title>Multiple horizontal gene transfer events from other fungi enriched the ability of the initially mycotrophic fungus Trichoderma (Ascomycota) to feed on dead plant biomass.</title>
        <authorList>
            <person name="Atanasova L."/>
            <person name="Chenthamara K."/>
            <person name="Zhang J."/>
            <person name="Grujic M."/>
            <person name="Henrissat B."/>
            <person name="Kuo A."/>
            <person name="Aertz A."/>
            <person name="Salamov A."/>
            <person name="Lipzen A."/>
            <person name="Labutti K."/>
            <person name="Barry K."/>
            <person name="Miao Y."/>
            <person name="Rahimi M.J."/>
            <person name="Shen Q."/>
            <person name="Grigoriev I.V."/>
            <person name="Kubicek C.P."/>
            <person name="Druzhinina I.S."/>
        </authorList>
    </citation>
    <scope>NUCLEOTIDE SEQUENCE [LARGE SCALE GENOMIC DNA]</scope>
    <source>
        <strain evidence="7 8">NJAU 4742</strain>
    </source>
</reference>
<evidence type="ECO:0000313" key="8">
    <source>
        <dbReference type="Proteomes" id="UP000191004"/>
    </source>
</evidence>